<dbReference type="eggNOG" id="ENOG5033EP6">
    <property type="taxonomic scope" value="Bacteria"/>
</dbReference>
<name>A0A0B0EMZ4_9BACT</name>
<evidence type="ECO:0000313" key="2">
    <source>
        <dbReference type="Proteomes" id="UP000030652"/>
    </source>
</evidence>
<evidence type="ECO:0000313" key="1">
    <source>
        <dbReference type="EMBL" id="KHE92045.1"/>
    </source>
</evidence>
<dbReference type="InterPro" id="IPR008792">
    <property type="entry name" value="PQQD"/>
</dbReference>
<reference evidence="1 2" key="1">
    <citation type="submission" date="2014-10" db="EMBL/GenBank/DDBJ databases">
        <title>Draft genome of anammox bacterium scalindua brodae, obtained using differential coverage binning of sequence data from two enrichment reactors.</title>
        <authorList>
            <person name="Speth D.R."/>
            <person name="Russ L."/>
            <person name="Kartal B."/>
            <person name="Op den Camp H.J."/>
            <person name="Dutilh B.E."/>
            <person name="Jetten M.S."/>
        </authorList>
    </citation>
    <scope>NUCLEOTIDE SEQUENCE [LARGE SCALE GENOMIC DNA]</scope>
    <source>
        <strain evidence="1">RU1</strain>
    </source>
</reference>
<comment type="caution">
    <text evidence="1">The sequence shown here is derived from an EMBL/GenBank/DDBJ whole genome shotgun (WGS) entry which is preliminary data.</text>
</comment>
<gene>
    <name evidence="1" type="ORF">SCABRO_02216</name>
</gene>
<accession>A0A0B0EMZ4</accession>
<dbReference type="AlphaFoldDB" id="A0A0B0EMZ4"/>
<organism evidence="1 2">
    <name type="scientific">Candidatus Scalindua brodae</name>
    <dbReference type="NCBI Taxonomy" id="237368"/>
    <lineage>
        <taxon>Bacteria</taxon>
        <taxon>Pseudomonadati</taxon>
        <taxon>Planctomycetota</taxon>
        <taxon>Candidatus Brocadiia</taxon>
        <taxon>Candidatus Brocadiales</taxon>
        <taxon>Candidatus Scalinduaceae</taxon>
        <taxon>Candidatus Scalindua</taxon>
    </lineage>
</organism>
<dbReference type="EMBL" id="JRYO01000154">
    <property type="protein sequence ID" value="KHE92045.1"/>
    <property type="molecule type" value="Genomic_DNA"/>
</dbReference>
<proteinExistence type="predicted"/>
<sequence>MEINENFVPVTKECVELEELDDGCILYDTEKDDVHSLNSTATTVWICCDGKHSVKEIVNVVEKSFKSESKPVLRDIIKIIKDFSKKKLLTQ</sequence>
<dbReference type="Pfam" id="PF05402">
    <property type="entry name" value="PqqD"/>
    <property type="match status" value="1"/>
</dbReference>
<protein>
    <recommendedName>
        <fullName evidence="3">Coenzyme PQQ synthesis protein D</fullName>
    </recommendedName>
</protein>
<dbReference type="Proteomes" id="UP000030652">
    <property type="component" value="Unassembled WGS sequence"/>
</dbReference>
<evidence type="ECO:0008006" key="3">
    <source>
        <dbReference type="Google" id="ProtNLM"/>
    </source>
</evidence>
<dbReference type="Gene3D" id="1.10.10.1150">
    <property type="entry name" value="Coenzyme PQQ synthesis protein D (PqqD)"/>
    <property type="match status" value="1"/>
</dbReference>
<dbReference type="InterPro" id="IPR041881">
    <property type="entry name" value="PqqD_sf"/>
</dbReference>